<proteinExistence type="predicted"/>
<evidence type="ECO:0000313" key="1">
    <source>
        <dbReference type="EMBL" id="KMZ77097.1"/>
    </source>
</evidence>
<dbReference type="Proteomes" id="UP000053562">
    <property type="component" value="Unassembled WGS sequence"/>
</dbReference>
<name>A0A0J9S4Z1_PLAVI</name>
<sequence length="215" mass="24399">MKKNNIADDITKIMFNGATNMIRSKLDKTPCTYFNFNEKYHEPTKLMKLRIFEHNTSIFINNFKGIKGLNNCSCLKYVYECVNIYKKMHRDYCLAGKQFEPLNKATCNILNNFETSYLAYLFDARGINDKLPLLDGTNNEEIPRCLSDESKLASAEDPFQSAEANSSGTEQSKSPISNSTSAIVSTMVGIPPFLALIYKVKIFLLKIQTTVKRNS</sequence>
<gene>
    <name evidence="1" type="ORF">PVIIG_06094</name>
</gene>
<evidence type="ECO:0000313" key="2">
    <source>
        <dbReference type="Proteomes" id="UP000053562"/>
    </source>
</evidence>
<organism evidence="1 2">
    <name type="scientific">Plasmodium vivax India VII</name>
    <dbReference type="NCBI Taxonomy" id="1077284"/>
    <lineage>
        <taxon>Eukaryota</taxon>
        <taxon>Sar</taxon>
        <taxon>Alveolata</taxon>
        <taxon>Apicomplexa</taxon>
        <taxon>Aconoidasida</taxon>
        <taxon>Haemosporida</taxon>
        <taxon>Plasmodiidae</taxon>
        <taxon>Plasmodium</taxon>
        <taxon>Plasmodium (Plasmodium)</taxon>
    </lineage>
</organism>
<reference evidence="1 2" key="1">
    <citation type="submission" date="2011-08" db="EMBL/GenBank/DDBJ databases">
        <title>The Genome Sequence of Plasmodium vivax India VII.</title>
        <authorList>
            <consortium name="The Broad Institute Genome Sequencing Platform"/>
            <consortium name="The Broad Institute Genome Sequencing Center for Infectious Disease"/>
            <person name="Neafsey D."/>
            <person name="Carlton J."/>
            <person name="Barnwell J."/>
            <person name="Collins W."/>
            <person name="Escalante A."/>
            <person name="Mullikin J."/>
            <person name="Saul A."/>
            <person name="Guigo R."/>
            <person name="Camara F."/>
            <person name="Young S.K."/>
            <person name="Zeng Q."/>
            <person name="Gargeya S."/>
            <person name="Fitzgerald M."/>
            <person name="Haas B."/>
            <person name="Abouelleil A."/>
            <person name="Alvarado L."/>
            <person name="Arachchi H.M."/>
            <person name="Berlin A."/>
            <person name="Brown A."/>
            <person name="Chapman S.B."/>
            <person name="Chen Z."/>
            <person name="Dunbar C."/>
            <person name="Freedman E."/>
            <person name="Gearin G."/>
            <person name="Gellesch M."/>
            <person name="Goldberg J."/>
            <person name="Griggs A."/>
            <person name="Gujja S."/>
            <person name="Heiman D."/>
            <person name="Howarth C."/>
            <person name="Larson L."/>
            <person name="Lui A."/>
            <person name="MacDonald P.J.P."/>
            <person name="Montmayeur A."/>
            <person name="Murphy C."/>
            <person name="Neiman D."/>
            <person name="Pearson M."/>
            <person name="Priest M."/>
            <person name="Roberts A."/>
            <person name="Saif S."/>
            <person name="Shea T."/>
            <person name="Shenoy N."/>
            <person name="Sisk P."/>
            <person name="Stolte C."/>
            <person name="Sykes S."/>
            <person name="Wortman J."/>
            <person name="Nusbaum C."/>
            <person name="Birren B."/>
        </authorList>
    </citation>
    <scope>NUCLEOTIDE SEQUENCE [LARGE SCALE GENOMIC DNA]</scope>
    <source>
        <strain evidence="1 2">India VII</strain>
    </source>
</reference>
<protein>
    <submittedName>
        <fullName evidence="1">Uncharacterized protein</fullName>
    </submittedName>
</protein>
<dbReference type="EMBL" id="KQ234512">
    <property type="protein sequence ID" value="KMZ77097.1"/>
    <property type="molecule type" value="Genomic_DNA"/>
</dbReference>
<dbReference type="OrthoDB" id="388701at2759"/>
<dbReference type="AlphaFoldDB" id="A0A0J9S4Z1"/>
<accession>A0A0J9S4Z1</accession>